<name>A0A1G6CD26_EUBOX</name>
<dbReference type="InterPro" id="IPR009057">
    <property type="entry name" value="Homeodomain-like_sf"/>
</dbReference>
<dbReference type="InterPro" id="IPR039532">
    <property type="entry name" value="TetR_C_Firmicutes"/>
</dbReference>
<dbReference type="InterPro" id="IPR050624">
    <property type="entry name" value="HTH-type_Tx_Regulator"/>
</dbReference>
<dbReference type="Pfam" id="PF14278">
    <property type="entry name" value="TetR_C_8"/>
    <property type="match status" value="1"/>
</dbReference>
<reference evidence="4 5" key="1">
    <citation type="submission" date="2016-10" db="EMBL/GenBank/DDBJ databases">
        <authorList>
            <person name="de Groot N.N."/>
        </authorList>
    </citation>
    <scope>NUCLEOTIDE SEQUENCE [LARGE SCALE GENOMIC DNA]</scope>
    <source>
        <strain evidence="4 5">DSM 3217</strain>
    </source>
</reference>
<dbReference type="EMBL" id="FMXR01000018">
    <property type="protein sequence ID" value="SDB30776.1"/>
    <property type="molecule type" value="Genomic_DNA"/>
</dbReference>
<proteinExistence type="predicted"/>
<dbReference type="PROSITE" id="PS50977">
    <property type="entry name" value="HTH_TETR_2"/>
    <property type="match status" value="1"/>
</dbReference>
<dbReference type="GO" id="GO:0003677">
    <property type="term" value="F:DNA binding"/>
    <property type="evidence" value="ECO:0007669"/>
    <property type="project" value="UniProtKB-UniRule"/>
</dbReference>
<keyword evidence="5" id="KW-1185">Reference proteome</keyword>
<sequence>MANFTQKAIKETFWKMLDEKPLSQITVKSLVEECGINRNSFYYHFKDLPDLIQSIVMEEAERIIEENPQIRSLEEAFNLVIEFSLHNRRAVLHIYNSVNRVIFEQYLQKLCEEVVRIYCEQVFGEYILEERDRIMVQNILKCECFGAVLLWLNDGMKEEDVEDYQRVCEAMKGLPEEFVKRFVKLS</sequence>
<dbReference type="SUPFAM" id="SSF46689">
    <property type="entry name" value="Homeodomain-like"/>
    <property type="match status" value="1"/>
</dbReference>
<evidence type="ECO:0000259" key="3">
    <source>
        <dbReference type="PROSITE" id="PS50977"/>
    </source>
</evidence>
<dbReference type="RefSeq" id="WP_090174477.1">
    <property type="nucleotide sequence ID" value="NZ_FMXR01000018.1"/>
</dbReference>
<evidence type="ECO:0000256" key="1">
    <source>
        <dbReference type="ARBA" id="ARBA00023125"/>
    </source>
</evidence>
<dbReference type="STRING" id="1732.SAMN02910417_02278"/>
<dbReference type="AlphaFoldDB" id="A0A1G6CD26"/>
<dbReference type="PANTHER" id="PTHR43479:SF11">
    <property type="entry name" value="ACREF_ENVCD OPERON REPRESSOR-RELATED"/>
    <property type="match status" value="1"/>
</dbReference>
<evidence type="ECO:0000256" key="2">
    <source>
        <dbReference type="PROSITE-ProRule" id="PRU00335"/>
    </source>
</evidence>
<protein>
    <submittedName>
        <fullName evidence="4">Transcriptional regulator, TetR family</fullName>
    </submittedName>
</protein>
<feature type="domain" description="HTH tetR-type" evidence="3">
    <location>
        <begin position="3"/>
        <end position="63"/>
    </location>
</feature>
<evidence type="ECO:0000313" key="5">
    <source>
        <dbReference type="Proteomes" id="UP000199228"/>
    </source>
</evidence>
<gene>
    <name evidence="4" type="ORF">SAMN02910417_02278</name>
</gene>
<dbReference type="Gene3D" id="1.10.357.10">
    <property type="entry name" value="Tetracycline Repressor, domain 2"/>
    <property type="match status" value="1"/>
</dbReference>
<accession>A0A1G6CD26</accession>
<evidence type="ECO:0000313" key="4">
    <source>
        <dbReference type="EMBL" id="SDB30776.1"/>
    </source>
</evidence>
<dbReference type="PANTHER" id="PTHR43479">
    <property type="entry name" value="ACREF/ENVCD OPERON REPRESSOR-RELATED"/>
    <property type="match status" value="1"/>
</dbReference>
<keyword evidence="1 2" id="KW-0238">DNA-binding</keyword>
<dbReference type="OrthoDB" id="9810250at2"/>
<organism evidence="4 5">
    <name type="scientific">Eubacterium oxidoreducens</name>
    <dbReference type="NCBI Taxonomy" id="1732"/>
    <lineage>
        <taxon>Bacteria</taxon>
        <taxon>Bacillati</taxon>
        <taxon>Bacillota</taxon>
        <taxon>Clostridia</taxon>
        <taxon>Eubacteriales</taxon>
        <taxon>Eubacteriaceae</taxon>
        <taxon>Eubacterium</taxon>
    </lineage>
</organism>
<dbReference type="InterPro" id="IPR001647">
    <property type="entry name" value="HTH_TetR"/>
</dbReference>
<feature type="DNA-binding region" description="H-T-H motif" evidence="2">
    <location>
        <begin position="26"/>
        <end position="45"/>
    </location>
</feature>
<dbReference type="Proteomes" id="UP000199228">
    <property type="component" value="Unassembled WGS sequence"/>
</dbReference>